<dbReference type="Pfam" id="PF03107">
    <property type="entry name" value="C1_2"/>
    <property type="match status" value="1"/>
</dbReference>
<name>A0A9Q0TZ18_SALVM</name>
<keyword evidence="1" id="KW-0677">Repeat</keyword>
<dbReference type="InterPro" id="IPR004146">
    <property type="entry name" value="DC1"/>
</dbReference>
<dbReference type="Proteomes" id="UP001151529">
    <property type="component" value="Chromosome 10"/>
</dbReference>
<keyword evidence="2" id="KW-1133">Transmembrane helix</keyword>
<dbReference type="PANTHER" id="PTHR46477:SF18">
    <property type="entry name" value="BINDING PROTEIN, PUTATIVE-RELATED"/>
    <property type="match status" value="1"/>
</dbReference>
<keyword evidence="2" id="KW-0472">Membrane</keyword>
<comment type="caution">
    <text evidence="4">The sequence shown here is derived from an EMBL/GenBank/DDBJ whole genome shotgun (WGS) entry which is preliminary data.</text>
</comment>
<evidence type="ECO:0000259" key="3">
    <source>
        <dbReference type="Pfam" id="PF03107"/>
    </source>
</evidence>
<organism evidence="4 5">
    <name type="scientific">Salix viminalis</name>
    <name type="common">Common osier</name>
    <name type="synonym">Basket willow</name>
    <dbReference type="NCBI Taxonomy" id="40686"/>
    <lineage>
        <taxon>Eukaryota</taxon>
        <taxon>Viridiplantae</taxon>
        <taxon>Streptophyta</taxon>
        <taxon>Embryophyta</taxon>
        <taxon>Tracheophyta</taxon>
        <taxon>Spermatophyta</taxon>
        <taxon>Magnoliopsida</taxon>
        <taxon>eudicotyledons</taxon>
        <taxon>Gunneridae</taxon>
        <taxon>Pentapetalae</taxon>
        <taxon>rosids</taxon>
        <taxon>fabids</taxon>
        <taxon>Malpighiales</taxon>
        <taxon>Salicaceae</taxon>
        <taxon>Saliceae</taxon>
        <taxon>Salix</taxon>
    </lineage>
</organism>
<keyword evidence="2" id="KW-0812">Transmembrane</keyword>
<dbReference type="AlphaFoldDB" id="A0A9Q0TZ18"/>
<evidence type="ECO:0000256" key="2">
    <source>
        <dbReference type="SAM" id="Phobius"/>
    </source>
</evidence>
<dbReference type="PANTHER" id="PTHR46477">
    <property type="entry name" value="CYSTEINE/HISTIDINE-RICH C1 DOMAIN FAMILY PROTEIN"/>
    <property type="match status" value="1"/>
</dbReference>
<reference evidence="4" key="1">
    <citation type="submission" date="2022-11" db="EMBL/GenBank/DDBJ databases">
        <authorList>
            <person name="Hyden B.L."/>
            <person name="Feng K."/>
            <person name="Yates T."/>
            <person name="Jawdy S."/>
            <person name="Smart L.B."/>
            <person name="Muchero W."/>
        </authorList>
    </citation>
    <scope>NUCLEOTIDE SEQUENCE</scope>
    <source>
        <tissue evidence="4">Shoot tip</tissue>
    </source>
</reference>
<protein>
    <submittedName>
        <fullName evidence="4">CYSTEINE/HISTIDINE-RICH C1 DOMAIN FAMILY PROTEIN</fullName>
    </submittedName>
</protein>
<evidence type="ECO:0000256" key="1">
    <source>
        <dbReference type="ARBA" id="ARBA00022737"/>
    </source>
</evidence>
<evidence type="ECO:0000313" key="4">
    <source>
        <dbReference type="EMBL" id="KAJ6720426.1"/>
    </source>
</evidence>
<evidence type="ECO:0000313" key="5">
    <source>
        <dbReference type="Proteomes" id="UP001151529"/>
    </source>
</evidence>
<sequence>MHSSRSRGLTKIRHPSHSGHFLLLKDIRAPYKCEGCKELGFGSCYECEHEGCSFYLHVECAIDIPSYPHSIVKGSLKFHHKAPQGGYRVCDACGRAVSGFVYQCDEYKDPRDYHPSCLKLERTLTAKDGTTLHLKEKKPPSKCLYCDSRKTPNGTEGWSYVSSCGEYCLHVACVKGMLWENWKEGFFHQEGKMSKASYDRALQISIPSKDVALPSGSSSSKAKKRWRKLKAAAKLIISALLGDPTALIILVIQQLFSD</sequence>
<dbReference type="EMBL" id="JAPFFL010000006">
    <property type="protein sequence ID" value="KAJ6720426.1"/>
    <property type="molecule type" value="Genomic_DNA"/>
</dbReference>
<reference evidence="4" key="2">
    <citation type="journal article" date="2023" name="Int. J. Mol. Sci.">
        <title>De Novo Assembly and Annotation of 11 Diverse Shrub Willow (Salix) Genomes Reveals Novel Gene Organization in Sex-Linked Regions.</title>
        <authorList>
            <person name="Hyden B."/>
            <person name="Feng K."/>
            <person name="Yates T.B."/>
            <person name="Jawdy S."/>
            <person name="Cereghino C."/>
            <person name="Smart L.B."/>
            <person name="Muchero W."/>
        </authorList>
    </citation>
    <scope>NUCLEOTIDE SEQUENCE [LARGE SCALE GENOMIC DNA]</scope>
    <source>
        <tissue evidence="4">Shoot tip</tissue>
    </source>
</reference>
<feature type="transmembrane region" description="Helical" evidence="2">
    <location>
        <begin position="231"/>
        <end position="256"/>
    </location>
</feature>
<dbReference type="InterPro" id="IPR046349">
    <property type="entry name" value="C1-like_sf"/>
</dbReference>
<feature type="domain" description="DC1" evidence="3">
    <location>
        <begin position="15"/>
        <end position="61"/>
    </location>
</feature>
<dbReference type="OrthoDB" id="1841377at2759"/>
<gene>
    <name evidence="4" type="ORF">OIU85_023623</name>
</gene>
<dbReference type="SUPFAM" id="SSF57889">
    <property type="entry name" value="Cysteine-rich domain"/>
    <property type="match status" value="2"/>
</dbReference>
<proteinExistence type="predicted"/>
<accession>A0A9Q0TZ18</accession>
<keyword evidence="5" id="KW-1185">Reference proteome</keyword>